<keyword evidence="2" id="KW-1185">Reference proteome</keyword>
<dbReference type="PANTHER" id="PTHR37984">
    <property type="entry name" value="PROTEIN CBG26694"/>
    <property type="match status" value="1"/>
</dbReference>
<protein>
    <submittedName>
        <fullName evidence="1">Uncharacterized protein</fullName>
    </submittedName>
</protein>
<organism evidence="1 2">
    <name type="scientific">Porites evermanni</name>
    <dbReference type="NCBI Taxonomy" id="104178"/>
    <lineage>
        <taxon>Eukaryota</taxon>
        <taxon>Metazoa</taxon>
        <taxon>Cnidaria</taxon>
        <taxon>Anthozoa</taxon>
        <taxon>Hexacorallia</taxon>
        <taxon>Scleractinia</taxon>
        <taxon>Fungiina</taxon>
        <taxon>Poritidae</taxon>
        <taxon>Porites</taxon>
    </lineage>
</organism>
<dbReference type="EMBL" id="CALNXI010000067">
    <property type="protein sequence ID" value="CAH3017651.1"/>
    <property type="molecule type" value="Genomic_DNA"/>
</dbReference>
<name>A0ABN8LQ23_9CNID</name>
<evidence type="ECO:0000313" key="1">
    <source>
        <dbReference type="EMBL" id="CAH3017651.1"/>
    </source>
</evidence>
<dbReference type="InterPro" id="IPR050951">
    <property type="entry name" value="Retrovirus_Pol_polyprotein"/>
</dbReference>
<comment type="caution">
    <text evidence="1">The sequence shown here is derived from an EMBL/GenBank/DDBJ whole genome shotgun (WGS) entry which is preliminary data.</text>
</comment>
<gene>
    <name evidence="1" type="ORF">PEVE_00038795</name>
</gene>
<proteinExistence type="predicted"/>
<feature type="non-terminal residue" evidence="1">
    <location>
        <position position="162"/>
    </location>
</feature>
<evidence type="ECO:0000313" key="2">
    <source>
        <dbReference type="Proteomes" id="UP001159427"/>
    </source>
</evidence>
<accession>A0ABN8LQ23</accession>
<sequence length="162" mass="18542">MYQSCLEKGSVQHRAANVLFCCRNKPHTTTDKTPTQLFLKRELRTHLSLVKPSLQFIKASSKLYRDGLHPKGQSFDLYQPVRVQNTRGGKEKWIPGTIVAVKGPETYLVRVPGNARRYVRANHLIPDDARGMSAHKEIVTPEMVEHNPPLDFQREPFVPETR</sequence>
<reference evidence="1 2" key="1">
    <citation type="submission" date="2022-05" db="EMBL/GenBank/DDBJ databases">
        <authorList>
            <consortium name="Genoscope - CEA"/>
            <person name="William W."/>
        </authorList>
    </citation>
    <scope>NUCLEOTIDE SEQUENCE [LARGE SCALE GENOMIC DNA]</scope>
</reference>
<dbReference type="PANTHER" id="PTHR37984:SF5">
    <property type="entry name" value="PROTEIN NYNRIN-LIKE"/>
    <property type="match status" value="1"/>
</dbReference>
<dbReference type="Proteomes" id="UP001159427">
    <property type="component" value="Unassembled WGS sequence"/>
</dbReference>